<keyword evidence="6" id="KW-0472">Membrane</keyword>
<keyword evidence="5 6" id="KW-1133">Transmembrane helix</keyword>
<dbReference type="InterPro" id="IPR034804">
    <property type="entry name" value="SQR/QFR_C/D"/>
</dbReference>
<name>A0A0B8Q0Y6_9VIBR</name>
<evidence type="ECO:0000256" key="3">
    <source>
        <dbReference type="ARBA" id="ARBA00004141"/>
    </source>
</evidence>
<evidence type="ECO:0000256" key="6">
    <source>
        <dbReference type="SAM" id="Phobius"/>
    </source>
</evidence>
<evidence type="ECO:0000313" key="7">
    <source>
        <dbReference type="EMBL" id="GAM73170.1"/>
    </source>
</evidence>
<keyword evidence="4 6" id="KW-0812">Transmembrane</keyword>
<dbReference type="GO" id="GO:0006099">
    <property type="term" value="P:tricarboxylic acid cycle"/>
    <property type="evidence" value="ECO:0007669"/>
    <property type="project" value="UniProtKB-UniPathway"/>
</dbReference>
<dbReference type="GO" id="GO:0005886">
    <property type="term" value="C:plasma membrane"/>
    <property type="evidence" value="ECO:0007669"/>
    <property type="project" value="TreeGrafter"/>
</dbReference>
<evidence type="ECO:0000313" key="8">
    <source>
        <dbReference type="Proteomes" id="UP000031666"/>
    </source>
</evidence>
<dbReference type="GO" id="GO:0017004">
    <property type="term" value="P:cytochrome complex assembly"/>
    <property type="evidence" value="ECO:0007669"/>
    <property type="project" value="TreeGrafter"/>
</dbReference>
<dbReference type="NCBIfam" id="TIGR02968">
    <property type="entry name" value="succ_dehyd_anc"/>
    <property type="match status" value="1"/>
</dbReference>
<comment type="subcellular location">
    <subcellularLocation>
        <location evidence="3">Membrane</location>
        <topology evidence="3">Multi-pass membrane protein</topology>
    </subcellularLocation>
</comment>
<dbReference type="STRING" id="1481914.JCM19241_2625"/>
<dbReference type="Proteomes" id="UP000031666">
    <property type="component" value="Unassembled WGS sequence"/>
</dbReference>
<evidence type="ECO:0000256" key="4">
    <source>
        <dbReference type="ARBA" id="ARBA00022692"/>
    </source>
</evidence>
<protein>
    <submittedName>
        <fullName evidence="7">Succinate dehydrogenase hydrophobic membrane anchor protein</fullName>
    </submittedName>
</protein>
<organism evidence="7 8">
    <name type="scientific">Vibrio ishigakensis</name>
    <dbReference type="NCBI Taxonomy" id="1481914"/>
    <lineage>
        <taxon>Bacteria</taxon>
        <taxon>Pseudomonadati</taxon>
        <taxon>Pseudomonadota</taxon>
        <taxon>Gammaproteobacteria</taxon>
        <taxon>Vibrionales</taxon>
        <taxon>Vibrionaceae</taxon>
        <taxon>Vibrio</taxon>
    </lineage>
</organism>
<sequence length="54" mass="6056">MVALASILIHAWIGLWQVLTDYIKPTLLRGSLQFALIAVLFGYFFSGLFILWGA</sequence>
<evidence type="ECO:0000256" key="5">
    <source>
        <dbReference type="ARBA" id="ARBA00022989"/>
    </source>
</evidence>
<dbReference type="SUPFAM" id="SSF81343">
    <property type="entry name" value="Fumarate reductase respiratory complex transmembrane subunits"/>
    <property type="match status" value="1"/>
</dbReference>
<evidence type="ECO:0000256" key="2">
    <source>
        <dbReference type="ARBA" id="ARBA00004050"/>
    </source>
</evidence>
<proteinExistence type="predicted"/>
<feature type="transmembrane region" description="Helical" evidence="6">
    <location>
        <begin position="30"/>
        <end position="52"/>
    </location>
</feature>
<comment type="function">
    <text evidence="2">Membrane-anchoring subunit of succinate dehydrogenase (SDH).</text>
</comment>
<dbReference type="GO" id="GO:0020037">
    <property type="term" value="F:heme binding"/>
    <property type="evidence" value="ECO:0007669"/>
    <property type="project" value="InterPro"/>
</dbReference>
<dbReference type="EMBL" id="BBSC01000001">
    <property type="protein sequence ID" value="GAM73170.1"/>
    <property type="molecule type" value="Genomic_DNA"/>
</dbReference>
<gene>
    <name evidence="7" type="ORF">JCM19241_2625</name>
</gene>
<comment type="cofactor">
    <cofactor evidence="1">
        <name>heme</name>
        <dbReference type="ChEBI" id="CHEBI:30413"/>
    </cofactor>
</comment>
<dbReference type="Gene3D" id="1.20.1300.10">
    <property type="entry name" value="Fumarate reductase/succinate dehydrogenase, transmembrane subunit"/>
    <property type="match status" value="1"/>
</dbReference>
<dbReference type="UniPathway" id="UPA00223"/>
<evidence type="ECO:0000256" key="1">
    <source>
        <dbReference type="ARBA" id="ARBA00001971"/>
    </source>
</evidence>
<dbReference type="PANTHER" id="PTHR38689">
    <property type="entry name" value="SUCCINATE DEHYDROGENASE HYDROPHOBIC MEMBRANE ANCHOR SUBUNIT"/>
    <property type="match status" value="1"/>
</dbReference>
<dbReference type="AlphaFoldDB" id="A0A0B8Q0Y6"/>
<comment type="caution">
    <text evidence="7">The sequence shown here is derived from an EMBL/GenBank/DDBJ whole genome shotgun (WGS) entry which is preliminary data.</text>
</comment>
<dbReference type="GO" id="GO:0009055">
    <property type="term" value="F:electron transfer activity"/>
    <property type="evidence" value="ECO:0007669"/>
    <property type="project" value="TreeGrafter"/>
</dbReference>
<accession>A0A0B8Q0Y6</accession>
<reference evidence="7 8" key="2">
    <citation type="submission" date="2015-01" db="EMBL/GenBank/DDBJ databases">
        <authorList>
            <consortium name="NBRP consortium"/>
            <person name="Sawabe T."/>
            <person name="Meirelles P."/>
            <person name="Feng G."/>
            <person name="Sayaka M."/>
            <person name="Hattori M."/>
            <person name="Ohkuma M."/>
        </authorList>
    </citation>
    <scope>NUCLEOTIDE SEQUENCE [LARGE SCALE GENOMIC DNA]</scope>
    <source>
        <strain evidence="8">JCM 19241</strain>
    </source>
</reference>
<reference evidence="7 8" key="1">
    <citation type="submission" date="2015-01" db="EMBL/GenBank/DDBJ databases">
        <title>Vibrio sp. C94 JCM 19241 whole genome shotgun sequence.</title>
        <authorList>
            <person name="Sawabe T."/>
            <person name="Meirelles P."/>
            <person name="Feng G."/>
            <person name="Sayaka M."/>
            <person name="Hattori M."/>
            <person name="Ohkuma M."/>
        </authorList>
    </citation>
    <scope>NUCLEOTIDE SEQUENCE [LARGE SCALE GENOMIC DNA]</scope>
    <source>
        <strain evidence="8">JCM 19241</strain>
    </source>
</reference>
<dbReference type="InterPro" id="IPR014312">
    <property type="entry name" value="Succ_DH_anchor"/>
</dbReference>
<dbReference type="PANTHER" id="PTHR38689:SF1">
    <property type="entry name" value="SUCCINATE DEHYDROGENASE HYDROPHOBIC MEMBRANE ANCHOR SUBUNIT"/>
    <property type="match status" value="1"/>
</dbReference>